<accession>A0AAX3MZT6</accession>
<evidence type="ECO:0000313" key="1">
    <source>
        <dbReference type="EMBL" id="WDH81884.1"/>
    </source>
</evidence>
<proteinExistence type="predicted"/>
<name>A0AAX3MZT6_9BACL</name>
<dbReference type="EMBL" id="CP118101">
    <property type="protein sequence ID" value="WDH81884.1"/>
    <property type="molecule type" value="Genomic_DNA"/>
</dbReference>
<sequence length="95" mass="10489">MSLLAREREAKLALLESIARSQTALSRMLETIADGYELAAIPAAQLMKHIDLIAKCQQEMAESIHGISLEPIKKGSPAPPWYPDEDTAFVLLRNT</sequence>
<dbReference type="Proteomes" id="UP001221519">
    <property type="component" value="Chromosome"/>
</dbReference>
<protein>
    <submittedName>
        <fullName evidence="1">Uncharacterized protein</fullName>
    </submittedName>
</protein>
<keyword evidence="4" id="KW-1185">Reference proteome</keyword>
<reference evidence="1 4" key="1">
    <citation type="submission" date="2023-02" db="EMBL/GenBank/DDBJ databases">
        <title>Pathogen: clinical or host-associated sample.</title>
        <authorList>
            <person name="Hergert J."/>
            <person name="Casey R."/>
            <person name="Wagner J."/>
            <person name="Young E.L."/>
            <person name="Oakeson K.F."/>
        </authorList>
    </citation>
    <scope>NUCLEOTIDE SEQUENCE</scope>
    <source>
        <strain evidence="2 4">2022CK-00829</strain>
        <strain evidence="1">2022CK-00830</strain>
    </source>
</reference>
<evidence type="ECO:0000313" key="4">
    <source>
        <dbReference type="Proteomes" id="UP001221519"/>
    </source>
</evidence>
<dbReference type="EMBL" id="CP118108">
    <property type="protein sequence ID" value="WDI01613.1"/>
    <property type="molecule type" value="Genomic_DNA"/>
</dbReference>
<organism evidence="1 3">
    <name type="scientific">Paenibacillus urinalis</name>
    <dbReference type="NCBI Taxonomy" id="521520"/>
    <lineage>
        <taxon>Bacteria</taxon>
        <taxon>Bacillati</taxon>
        <taxon>Bacillota</taxon>
        <taxon>Bacilli</taxon>
        <taxon>Bacillales</taxon>
        <taxon>Paenibacillaceae</taxon>
        <taxon>Paenibacillus</taxon>
    </lineage>
</organism>
<evidence type="ECO:0000313" key="3">
    <source>
        <dbReference type="Proteomes" id="UP001220962"/>
    </source>
</evidence>
<dbReference type="AlphaFoldDB" id="A0AAX3MZT6"/>
<gene>
    <name evidence="1" type="ORF">PUW23_20675</name>
    <name evidence="2" type="ORF">PUW25_20565</name>
</gene>
<dbReference type="RefSeq" id="WP_047913611.1">
    <property type="nucleotide sequence ID" value="NZ_CP118101.1"/>
</dbReference>
<dbReference type="Proteomes" id="UP001220962">
    <property type="component" value="Chromosome"/>
</dbReference>
<evidence type="ECO:0000313" key="2">
    <source>
        <dbReference type="EMBL" id="WDI01613.1"/>
    </source>
</evidence>